<dbReference type="PANTHER" id="PTHR30055">
    <property type="entry name" value="HTH-TYPE TRANSCRIPTIONAL REGULATOR RUTR"/>
    <property type="match status" value="1"/>
</dbReference>
<dbReference type="InterPro" id="IPR009057">
    <property type="entry name" value="Homeodomain-like_sf"/>
</dbReference>
<gene>
    <name evidence="7" type="ORF">E4634_00065</name>
</gene>
<dbReference type="PROSITE" id="PS50977">
    <property type="entry name" value="HTH_TETR_2"/>
    <property type="match status" value="1"/>
</dbReference>
<evidence type="ECO:0000256" key="3">
    <source>
        <dbReference type="ARBA" id="ARBA00023163"/>
    </source>
</evidence>
<sequence length="211" mass="23313">MRNFHSPQVNSRMSKSKPQRRIGKESAENRTALIDATERLLRDEGYIAITARNVAEAAGLKTPLVYYYFETMDDLILEVIRKSSARRLKLFVEALGAEDPLKALWELHRDHTAGISATELIALANHRESIRAEAVASARNFRTLQIEAVEQQLKSRGLDAETYPAAGIVTIVAALARAMAQDAVLDVNEGYDEAMRLVESAIASLPPAIPD</sequence>
<dbReference type="EMBL" id="SRLE01000001">
    <property type="protein sequence ID" value="TGD75987.1"/>
    <property type="molecule type" value="Genomic_DNA"/>
</dbReference>
<name>A0A4Z0M9D6_9GAMM</name>
<dbReference type="PRINTS" id="PR00455">
    <property type="entry name" value="HTHTETR"/>
</dbReference>
<evidence type="ECO:0000313" key="7">
    <source>
        <dbReference type="EMBL" id="TGD75987.1"/>
    </source>
</evidence>
<comment type="caution">
    <text evidence="7">The sequence shown here is derived from an EMBL/GenBank/DDBJ whole genome shotgun (WGS) entry which is preliminary data.</text>
</comment>
<dbReference type="SUPFAM" id="SSF46689">
    <property type="entry name" value="Homeodomain-like"/>
    <property type="match status" value="1"/>
</dbReference>
<proteinExistence type="predicted"/>
<keyword evidence="1" id="KW-0805">Transcription regulation</keyword>
<keyword evidence="8" id="KW-1185">Reference proteome</keyword>
<dbReference type="PANTHER" id="PTHR30055:SF234">
    <property type="entry name" value="HTH-TYPE TRANSCRIPTIONAL REGULATOR BETI"/>
    <property type="match status" value="1"/>
</dbReference>
<dbReference type="Pfam" id="PF00440">
    <property type="entry name" value="TetR_N"/>
    <property type="match status" value="1"/>
</dbReference>
<evidence type="ECO:0000256" key="2">
    <source>
        <dbReference type="ARBA" id="ARBA00023125"/>
    </source>
</evidence>
<evidence type="ECO:0000256" key="4">
    <source>
        <dbReference type="PROSITE-ProRule" id="PRU00335"/>
    </source>
</evidence>
<reference evidence="7 8" key="1">
    <citation type="submission" date="2019-04" db="EMBL/GenBank/DDBJ databases">
        <title>Taxonomy of novel Haliea sp. from mangrove soil of West Coast of India.</title>
        <authorList>
            <person name="Verma A."/>
            <person name="Kumar P."/>
            <person name="Krishnamurthi S."/>
        </authorList>
    </citation>
    <scope>NUCLEOTIDE SEQUENCE [LARGE SCALE GENOMIC DNA]</scope>
    <source>
        <strain evidence="7 8">SAOS-164</strain>
    </source>
</reference>
<dbReference type="OrthoDB" id="8982136at2"/>
<keyword evidence="3" id="KW-0804">Transcription</keyword>
<dbReference type="GO" id="GO:0003700">
    <property type="term" value="F:DNA-binding transcription factor activity"/>
    <property type="evidence" value="ECO:0007669"/>
    <property type="project" value="TreeGrafter"/>
</dbReference>
<dbReference type="Gene3D" id="1.10.357.10">
    <property type="entry name" value="Tetracycline Repressor, domain 2"/>
    <property type="match status" value="1"/>
</dbReference>
<dbReference type="AlphaFoldDB" id="A0A4Z0M9D6"/>
<evidence type="ECO:0000256" key="1">
    <source>
        <dbReference type="ARBA" id="ARBA00023015"/>
    </source>
</evidence>
<organism evidence="7 8">
    <name type="scientific">Mangrovimicrobium sediminis</name>
    <dbReference type="NCBI Taxonomy" id="2562682"/>
    <lineage>
        <taxon>Bacteria</taxon>
        <taxon>Pseudomonadati</taxon>
        <taxon>Pseudomonadota</taxon>
        <taxon>Gammaproteobacteria</taxon>
        <taxon>Cellvibrionales</taxon>
        <taxon>Halieaceae</taxon>
        <taxon>Mangrovimicrobium</taxon>
    </lineage>
</organism>
<feature type="compositionally biased region" description="Polar residues" evidence="5">
    <location>
        <begin position="1"/>
        <end position="13"/>
    </location>
</feature>
<dbReference type="GO" id="GO:0000976">
    <property type="term" value="F:transcription cis-regulatory region binding"/>
    <property type="evidence" value="ECO:0007669"/>
    <property type="project" value="TreeGrafter"/>
</dbReference>
<protein>
    <submittedName>
        <fullName evidence="7">TetR/AcrR family transcriptional regulator</fullName>
    </submittedName>
</protein>
<feature type="DNA-binding region" description="H-T-H motif" evidence="4">
    <location>
        <begin position="50"/>
        <end position="69"/>
    </location>
</feature>
<dbReference type="Proteomes" id="UP000298050">
    <property type="component" value="Unassembled WGS sequence"/>
</dbReference>
<accession>A0A4Z0M9D6</accession>
<dbReference type="InterPro" id="IPR001647">
    <property type="entry name" value="HTH_TetR"/>
</dbReference>
<evidence type="ECO:0000256" key="5">
    <source>
        <dbReference type="SAM" id="MobiDB-lite"/>
    </source>
</evidence>
<evidence type="ECO:0000313" key="8">
    <source>
        <dbReference type="Proteomes" id="UP000298050"/>
    </source>
</evidence>
<evidence type="ECO:0000259" key="6">
    <source>
        <dbReference type="PROSITE" id="PS50977"/>
    </source>
</evidence>
<feature type="region of interest" description="Disordered" evidence="5">
    <location>
        <begin position="1"/>
        <end position="28"/>
    </location>
</feature>
<dbReference type="InterPro" id="IPR050109">
    <property type="entry name" value="HTH-type_TetR-like_transc_reg"/>
</dbReference>
<feature type="domain" description="HTH tetR-type" evidence="6">
    <location>
        <begin position="27"/>
        <end position="87"/>
    </location>
</feature>
<keyword evidence="2 4" id="KW-0238">DNA-binding</keyword>